<keyword evidence="2" id="KW-0812">Transmembrane</keyword>
<keyword evidence="4" id="KW-1185">Reference proteome</keyword>
<feature type="compositionally biased region" description="Low complexity" evidence="1">
    <location>
        <begin position="535"/>
        <end position="544"/>
    </location>
</feature>
<evidence type="ECO:0000313" key="4">
    <source>
        <dbReference type="Proteomes" id="UP001642464"/>
    </source>
</evidence>
<name>A0ABP0N513_9DINO</name>
<gene>
    <name evidence="3" type="ORF">SCF082_LOCUS31241</name>
</gene>
<keyword evidence="2" id="KW-0472">Membrane</keyword>
<reference evidence="3 4" key="1">
    <citation type="submission" date="2024-02" db="EMBL/GenBank/DDBJ databases">
        <authorList>
            <person name="Chen Y."/>
            <person name="Shah S."/>
            <person name="Dougan E. K."/>
            <person name="Thang M."/>
            <person name="Chan C."/>
        </authorList>
    </citation>
    <scope>NUCLEOTIDE SEQUENCE [LARGE SCALE GENOMIC DNA]</scope>
</reference>
<evidence type="ECO:0000313" key="3">
    <source>
        <dbReference type="EMBL" id="CAK9058706.1"/>
    </source>
</evidence>
<comment type="caution">
    <text evidence="3">The sequence shown here is derived from an EMBL/GenBank/DDBJ whole genome shotgun (WGS) entry which is preliminary data.</text>
</comment>
<feature type="compositionally biased region" description="Basic residues" evidence="1">
    <location>
        <begin position="1380"/>
        <end position="1390"/>
    </location>
</feature>
<evidence type="ECO:0000256" key="1">
    <source>
        <dbReference type="SAM" id="MobiDB-lite"/>
    </source>
</evidence>
<keyword evidence="2" id="KW-1133">Transmembrane helix</keyword>
<dbReference type="Proteomes" id="UP001642464">
    <property type="component" value="Unassembled WGS sequence"/>
</dbReference>
<dbReference type="EMBL" id="CAXAMM010026335">
    <property type="protein sequence ID" value="CAK9058706.1"/>
    <property type="molecule type" value="Genomic_DNA"/>
</dbReference>
<accession>A0ABP0N513</accession>
<feature type="compositionally biased region" description="Basic residues" evidence="1">
    <location>
        <begin position="1423"/>
        <end position="1433"/>
    </location>
</feature>
<feature type="region of interest" description="Disordered" evidence="1">
    <location>
        <begin position="343"/>
        <end position="424"/>
    </location>
</feature>
<feature type="region of interest" description="Disordered" evidence="1">
    <location>
        <begin position="518"/>
        <end position="547"/>
    </location>
</feature>
<feature type="compositionally biased region" description="Basic and acidic residues" evidence="1">
    <location>
        <begin position="1351"/>
        <end position="1379"/>
    </location>
</feature>
<feature type="transmembrane region" description="Helical" evidence="2">
    <location>
        <begin position="21"/>
        <end position="54"/>
    </location>
</feature>
<protein>
    <submittedName>
        <fullName evidence="3">Uncharacterized protein</fullName>
    </submittedName>
</protein>
<sequence>MIWQGLRLVASSLLGPVLDLVLVDVAAFGVVLELVAALGVVFAWGVAAVAWPMLSGQELGPNQKVGKQWTPEAILRAAFGMWGALCLDQGGLGPGFIGSPAKFSAVLVSCDQRAANIRQAKEFLNTMLQCEDEKVAPGEDSLGRAGPGSSMTDAIVAGVLSELDQFLVVDDYGSVECVKYARQEYNKRRKAIEAGFVAAFPVGKASKPPLLYRSDRQSSSSEAESMLLPQQFQLTEAEASDTGASFYHVPHPPEGFDKGTWHFLETPVSTPGGSSNHGETSDLRRRKLRLLVQDLTALQRKLEGHVDAAGGFEPGVTLKDASGEVGAVVVGSDLTLLAAPSAASGSVPEPLHPPGYVSGSVPEPMHPPGYADGSKKRPAEPSKDEQPHLKTAKDETKEELSLGHCSPRRMRPKQGSRSLDRRSLSQGRVAFSWAGGVYDFEAYEDTGVEERVIEDDGKQEIFAEEAFQAKKQAALDTLHKQAKDREATSVKAKESDMTFTDLVQVVRSFGDRSSSSAAAAAETKTAEDEQVVEESSSSSTSSSSGDEAAVGLDLLSGATQRMAVLNSAAKKAKETLTRVGKSNNKDSFQVQSLAALASAGSKLLAQVSAPTLAADAYISAHEEVASNGGKLGPLYWLLFCQESREQHDKPINKLETLMGKDEAAKRCAVEVENRMLASLRAIPASELALLGAGKTAADLGSEAPRLNESLDFAAAMLKACYEHSEEFMAAELKESVRTVQCFLGQDHVGALLEQVSALSSSRLVAMPALQRFFLQHDTGKSLFATAQLRVEHCDKEKEFQDKLDLLEKAVKHLAAWQKQSLPEAESGVAAVHKRIEPAVEALEVVKQTAFFAEMKKKKQEHASNRLLPDLGRLEEQLGLRSSEMVWLICKENMENHLNYFSNALEKECMVDLGHGASGLINLDEILLSFKATAFVSLKVWDKLPSAAAAVKQYKEASELAANVAQYVFQKHAAFSQMPSGGKAVEPETLRKWKVSGFTLVQPYVPEEVAKRFETMFVAVVEAELATVFSKGLDSVAPIVSKCVKGLLGAGLSRQIREETMQRIPASHRLKDLVDLFLQIAELPGLSTDPQVMCQLSHALLAFWLKLQPLLEQVQNKSAPADLLAELGQVGFSEPQTLAWLTSSVAQLGSNLSKACKAELEETWTAAAELEKCCAKLPDPASNEDLYRGEGVKSTKTMADLVAQIGKTEKNRMKMVEAVKKLSQIQLPGTVGENGFNALFQEYNGGEAGYTSKVLSAAASGSVHVAMVAGLCLLRNAALGASNDEGKMIRKQLHSVAEALKQKVEALKLADSADQALVTKAEKVLKEAASQEKVGAADAKSQAAGKDLAPQKNKDGKEKAHKEEKEEKMKKEKKDKDKEHKKEKKEKKEKKKEKEASADEAPELAPKKRRANEEAASQEVATKGKGRGRGRGKR</sequence>
<organism evidence="3 4">
    <name type="scientific">Durusdinium trenchii</name>
    <dbReference type="NCBI Taxonomy" id="1381693"/>
    <lineage>
        <taxon>Eukaryota</taxon>
        <taxon>Sar</taxon>
        <taxon>Alveolata</taxon>
        <taxon>Dinophyceae</taxon>
        <taxon>Suessiales</taxon>
        <taxon>Symbiodiniaceae</taxon>
        <taxon>Durusdinium</taxon>
    </lineage>
</organism>
<proteinExistence type="predicted"/>
<evidence type="ECO:0000256" key="2">
    <source>
        <dbReference type="SAM" id="Phobius"/>
    </source>
</evidence>
<feature type="region of interest" description="Disordered" evidence="1">
    <location>
        <begin position="1328"/>
        <end position="1433"/>
    </location>
</feature>
<feature type="compositionally biased region" description="Basic and acidic residues" evidence="1">
    <location>
        <begin position="373"/>
        <end position="401"/>
    </location>
</feature>